<dbReference type="EMBL" id="QWIV01000013">
    <property type="protein sequence ID" value="RMZ60083.1"/>
    <property type="molecule type" value="Genomic_DNA"/>
</dbReference>
<keyword evidence="4" id="KW-1185">Reference proteome</keyword>
<reference evidence="3 4" key="1">
    <citation type="submission" date="2018-08" db="EMBL/GenBank/DDBJ databases">
        <title>Chryseobacterium nematophagum: a novel matrix digesting pathogen of nematodes.</title>
        <authorList>
            <person name="Page A."/>
            <person name="Roberts M."/>
            <person name="Felix M.-A."/>
            <person name="Weir W."/>
        </authorList>
    </citation>
    <scope>NUCLEOTIDE SEQUENCE [LARGE SCALE GENOMIC DNA]</scope>
    <source>
        <strain evidence="3 4">JUb275</strain>
    </source>
</reference>
<protein>
    <recommendedName>
        <fullName evidence="2">Lipocalin-like domain-containing protein</fullName>
    </recommendedName>
</protein>
<gene>
    <name evidence="3" type="ORF">D1632_10870</name>
</gene>
<keyword evidence="1" id="KW-0732">Signal</keyword>
<dbReference type="AlphaFoldDB" id="A0A3M7LBG4"/>
<proteinExistence type="predicted"/>
<evidence type="ECO:0000313" key="3">
    <source>
        <dbReference type="EMBL" id="RMZ60083.1"/>
    </source>
</evidence>
<organism evidence="3 4">
    <name type="scientific">Chryseobacterium nematophagum</name>
    <dbReference type="NCBI Taxonomy" id="2305228"/>
    <lineage>
        <taxon>Bacteria</taxon>
        <taxon>Pseudomonadati</taxon>
        <taxon>Bacteroidota</taxon>
        <taxon>Flavobacteriia</taxon>
        <taxon>Flavobacteriales</taxon>
        <taxon>Weeksellaceae</taxon>
        <taxon>Chryseobacterium group</taxon>
        <taxon>Chryseobacterium</taxon>
    </lineage>
</organism>
<feature type="chain" id="PRO_5018203873" description="Lipocalin-like domain-containing protein" evidence="1">
    <location>
        <begin position="20"/>
        <end position="130"/>
    </location>
</feature>
<feature type="signal peptide" evidence="1">
    <location>
        <begin position="1"/>
        <end position="19"/>
    </location>
</feature>
<dbReference type="Proteomes" id="UP000267524">
    <property type="component" value="Unassembled WGS sequence"/>
</dbReference>
<sequence length="130" mass="14480">MKNLFITLLLVLASSSIGCSNNSNDNIEQTSLQSSILGKWYSDSSNHDNITLDFLSSGKVYFTYVGGGNNGENITDSGNWSLSNNNLKIHWDSADAGNENWSSEILTLTNSKLVWKENIDGNFYNFSFHR</sequence>
<evidence type="ECO:0000259" key="2">
    <source>
        <dbReference type="Pfam" id="PF13648"/>
    </source>
</evidence>
<dbReference type="Pfam" id="PF13648">
    <property type="entry name" value="Lipocalin_4"/>
    <property type="match status" value="1"/>
</dbReference>
<evidence type="ECO:0000313" key="4">
    <source>
        <dbReference type="Proteomes" id="UP000267524"/>
    </source>
</evidence>
<evidence type="ECO:0000256" key="1">
    <source>
        <dbReference type="SAM" id="SignalP"/>
    </source>
</evidence>
<dbReference type="PROSITE" id="PS51257">
    <property type="entry name" value="PROKAR_LIPOPROTEIN"/>
    <property type="match status" value="1"/>
</dbReference>
<accession>A0A3M7LBG4</accession>
<feature type="domain" description="Lipocalin-like" evidence="2">
    <location>
        <begin position="41"/>
        <end position="115"/>
    </location>
</feature>
<comment type="caution">
    <text evidence="3">The sequence shown here is derived from an EMBL/GenBank/DDBJ whole genome shotgun (WGS) entry which is preliminary data.</text>
</comment>
<dbReference type="InterPro" id="IPR024311">
    <property type="entry name" value="Lipocalin-like"/>
</dbReference>
<dbReference type="RefSeq" id="WP_122547207.1">
    <property type="nucleotide sequence ID" value="NZ_QWIV01000013.1"/>
</dbReference>
<name>A0A3M7LBG4_9FLAO</name>